<feature type="domain" description="Helicase C-terminal" evidence="6">
    <location>
        <begin position="243"/>
        <end position="443"/>
    </location>
</feature>
<dbReference type="PANTHER" id="PTHR12131">
    <property type="entry name" value="ATP-DEPENDENT RNA AND DNA HELICASE"/>
    <property type="match status" value="1"/>
</dbReference>
<dbReference type="Pfam" id="PF00270">
    <property type="entry name" value="DEAD"/>
    <property type="match status" value="1"/>
</dbReference>
<keyword evidence="4" id="KW-0067">ATP-binding</keyword>
<proteinExistence type="predicted"/>
<dbReference type="EMBL" id="PCVY01000015">
    <property type="protein sequence ID" value="PIQ87332.1"/>
    <property type="molecule type" value="Genomic_DNA"/>
</dbReference>
<dbReference type="InterPro" id="IPR001650">
    <property type="entry name" value="Helicase_C-like"/>
</dbReference>
<dbReference type="AlphaFoldDB" id="A0A2H0LSD4"/>
<dbReference type="GO" id="GO:0005524">
    <property type="term" value="F:ATP binding"/>
    <property type="evidence" value="ECO:0007669"/>
    <property type="project" value="UniProtKB-KW"/>
</dbReference>
<organism evidence="7 8">
    <name type="scientific">Candidatus Abzuiibacterium crystallinum</name>
    <dbReference type="NCBI Taxonomy" id="1974748"/>
    <lineage>
        <taxon>Bacteria</taxon>
        <taxon>Pseudomonadati</taxon>
        <taxon>Candidatus Omnitrophota</taxon>
        <taxon>Candidatus Abzuiibacterium</taxon>
    </lineage>
</organism>
<evidence type="ECO:0000259" key="6">
    <source>
        <dbReference type="PROSITE" id="PS51194"/>
    </source>
</evidence>
<dbReference type="InterPro" id="IPR014001">
    <property type="entry name" value="Helicase_ATP-bd"/>
</dbReference>
<dbReference type="PROSITE" id="PS51192">
    <property type="entry name" value="HELICASE_ATP_BIND_1"/>
    <property type="match status" value="1"/>
</dbReference>
<evidence type="ECO:0000259" key="5">
    <source>
        <dbReference type="PROSITE" id="PS51192"/>
    </source>
</evidence>
<evidence type="ECO:0000313" key="8">
    <source>
        <dbReference type="Proteomes" id="UP000230859"/>
    </source>
</evidence>
<evidence type="ECO:0000256" key="4">
    <source>
        <dbReference type="ARBA" id="ARBA00022840"/>
    </source>
</evidence>
<dbReference type="Proteomes" id="UP000230859">
    <property type="component" value="Unassembled WGS sequence"/>
</dbReference>
<name>A0A2H0LSD4_9BACT</name>
<evidence type="ECO:0008006" key="9">
    <source>
        <dbReference type="Google" id="ProtNLM"/>
    </source>
</evidence>
<evidence type="ECO:0000256" key="1">
    <source>
        <dbReference type="ARBA" id="ARBA00022741"/>
    </source>
</evidence>
<dbReference type="Gene3D" id="1.10.3380.30">
    <property type="match status" value="1"/>
</dbReference>
<dbReference type="GO" id="GO:0070478">
    <property type="term" value="P:nuclear-transcribed mRNA catabolic process, 3'-5' exonucleolytic nonsense-mediated decay"/>
    <property type="evidence" value="ECO:0007669"/>
    <property type="project" value="TreeGrafter"/>
</dbReference>
<gene>
    <name evidence="7" type="ORF">COV74_01185</name>
</gene>
<dbReference type="GO" id="GO:0004386">
    <property type="term" value="F:helicase activity"/>
    <property type="evidence" value="ECO:0007669"/>
    <property type="project" value="UniProtKB-KW"/>
</dbReference>
<keyword evidence="2" id="KW-0378">Hydrolase</keyword>
<dbReference type="GO" id="GO:0003676">
    <property type="term" value="F:nucleic acid binding"/>
    <property type="evidence" value="ECO:0007669"/>
    <property type="project" value="InterPro"/>
</dbReference>
<dbReference type="SMART" id="SM00487">
    <property type="entry name" value="DEXDc"/>
    <property type="match status" value="1"/>
</dbReference>
<evidence type="ECO:0000256" key="2">
    <source>
        <dbReference type="ARBA" id="ARBA00022801"/>
    </source>
</evidence>
<dbReference type="GO" id="GO:0055087">
    <property type="term" value="C:Ski complex"/>
    <property type="evidence" value="ECO:0007669"/>
    <property type="project" value="TreeGrafter"/>
</dbReference>
<keyword evidence="3" id="KW-0347">Helicase</keyword>
<dbReference type="Gene3D" id="3.40.50.300">
    <property type="entry name" value="P-loop containing nucleotide triphosphate hydrolases"/>
    <property type="match status" value="2"/>
</dbReference>
<dbReference type="CDD" id="cd18795">
    <property type="entry name" value="SF2_C_Ski2"/>
    <property type="match status" value="1"/>
</dbReference>
<accession>A0A2H0LSD4</accession>
<protein>
    <recommendedName>
        <fullName evidence="9">DEAD/DEAH box helicase</fullName>
    </recommendedName>
</protein>
<keyword evidence="1" id="KW-0547">Nucleotide-binding</keyword>
<sequence length="660" mass="76565">MNYNRNMIYDEFQKKAIQVIDEEKSLLVSAPTGAGKTVIAEYAINQALARGEGAIYTAPVKALSNQKFRDFRDQYGDKIGILTGDVSINPDAPVLIMTTEIYRNTLFSAQGGSASGGENSNRLEKIRWVIFDEVHYLDDLERGTVWEEAIMFSPPHLELLCLSATVPNVEEVARWIRTVLNRPIEVIVETHRPVPLVKLFQCQGKILNSTEKLKKQGYLGRQTWPRFGGHQFGGHFLRAMPNRIDKLVSHLQNEKRLPAIYFTFGRRRTERLASELPHFDFLDESERKQIKQMYDELCVQFDLTKEISAQNMKPLIIRGIAFHHAGMLPTLKEVIERLFTSRLLKLIFTTETFALGINMPARSVAFDELRKFYGTHFANLRTRDFYQMAGRAGRRGMDNEGFVYCRINPHQIEFGQVLKMINGKTESIKSQFNATYATLLNLYRTYGEKLFEIYPRSLHHFQNSDQTREKGLDLMKRKCDLLREMNYLNEEGLTTKGEFASCLYGYELVLSEMNERGFLEMMNPTQLNIVLLALIYEPRKNDIAHPLPKRMRDLVHWVDNVLGQVHRRESKHKIKPYTKHPYFHLSMDMEKWSSGVSFDELMRSCETDEGELIRYFRMVIQLLRELKHAPHTSDYVRQTTSKAVVLINRDLVDAEKQLRA</sequence>
<dbReference type="InterPro" id="IPR012961">
    <property type="entry name" value="Ski2/MTR4_C"/>
</dbReference>
<evidence type="ECO:0000313" key="7">
    <source>
        <dbReference type="EMBL" id="PIQ87332.1"/>
    </source>
</evidence>
<dbReference type="GO" id="GO:0016787">
    <property type="term" value="F:hydrolase activity"/>
    <property type="evidence" value="ECO:0007669"/>
    <property type="project" value="UniProtKB-KW"/>
</dbReference>
<dbReference type="InterPro" id="IPR011545">
    <property type="entry name" value="DEAD/DEAH_box_helicase_dom"/>
</dbReference>
<dbReference type="InterPro" id="IPR050699">
    <property type="entry name" value="RNA-DNA_Helicase"/>
</dbReference>
<dbReference type="PANTHER" id="PTHR12131:SF1">
    <property type="entry name" value="ATP-DEPENDENT RNA HELICASE SUPV3L1, MITOCHONDRIAL-RELATED"/>
    <property type="match status" value="1"/>
</dbReference>
<comment type="caution">
    <text evidence="7">The sequence shown here is derived from an EMBL/GenBank/DDBJ whole genome shotgun (WGS) entry which is preliminary data.</text>
</comment>
<dbReference type="PROSITE" id="PS51194">
    <property type="entry name" value="HELICASE_CTER"/>
    <property type="match status" value="1"/>
</dbReference>
<dbReference type="SMART" id="SM01142">
    <property type="entry name" value="DSHCT"/>
    <property type="match status" value="1"/>
</dbReference>
<reference evidence="7 8" key="1">
    <citation type="submission" date="2017-09" db="EMBL/GenBank/DDBJ databases">
        <title>Depth-based differentiation of microbial function through sediment-hosted aquifers and enrichment of novel symbionts in the deep terrestrial subsurface.</title>
        <authorList>
            <person name="Probst A.J."/>
            <person name="Ladd B."/>
            <person name="Jarett J.K."/>
            <person name="Geller-Mcgrath D.E."/>
            <person name="Sieber C.M."/>
            <person name="Emerson J.B."/>
            <person name="Anantharaman K."/>
            <person name="Thomas B.C."/>
            <person name="Malmstrom R."/>
            <person name="Stieglmeier M."/>
            <person name="Klingl A."/>
            <person name="Woyke T."/>
            <person name="Ryan C.M."/>
            <person name="Banfield J.F."/>
        </authorList>
    </citation>
    <scope>NUCLEOTIDE SEQUENCE [LARGE SCALE GENOMIC DNA]</scope>
    <source>
        <strain evidence="7">CG11_big_fil_rev_8_21_14_0_20_45_26</strain>
    </source>
</reference>
<dbReference type="SUPFAM" id="SSF52540">
    <property type="entry name" value="P-loop containing nucleoside triphosphate hydrolases"/>
    <property type="match status" value="1"/>
</dbReference>
<evidence type="ECO:0000256" key="3">
    <source>
        <dbReference type="ARBA" id="ARBA00022806"/>
    </source>
</evidence>
<dbReference type="Pfam" id="PF08148">
    <property type="entry name" value="DSHCT"/>
    <property type="match status" value="1"/>
</dbReference>
<dbReference type="SMART" id="SM00490">
    <property type="entry name" value="HELICc"/>
    <property type="match status" value="1"/>
</dbReference>
<feature type="domain" description="Helicase ATP-binding" evidence="5">
    <location>
        <begin position="17"/>
        <end position="184"/>
    </location>
</feature>
<dbReference type="InterPro" id="IPR027417">
    <property type="entry name" value="P-loop_NTPase"/>
</dbReference>